<sequence>MSPKRHAHLIQLPIAIGIACTLPACSIKTQQGLQAVGGMLVHENYKEQSKRLCAQQTDSALRFQCDQKAQKDFEKFQKQTGEKP</sequence>
<dbReference type="AlphaFoldDB" id="A0A2T7UG04"/>
<reference evidence="1" key="1">
    <citation type="submission" date="2017-04" db="EMBL/GenBank/DDBJ databases">
        <title>Unexpected and diverse lifestyles within the genus Limnohabitans.</title>
        <authorList>
            <person name="Kasalicky V."/>
            <person name="Mehrshad M."/>
            <person name="Andrei S.-A."/>
            <person name="Salcher M."/>
            <person name="Kratochvilova H."/>
            <person name="Simek K."/>
            <person name="Ghai R."/>
        </authorList>
    </citation>
    <scope>NUCLEOTIDE SEQUENCE [LARGE SCALE GENOMIC DNA]</scope>
    <source>
        <strain evidence="1">II-D5</strain>
    </source>
</reference>
<gene>
    <name evidence="1" type="ORF">H663_005950</name>
</gene>
<dbReference type="EMBL" id="LFYT02000005">
    <property type="protein sequence ID" value="PVE43538.1"/>
    <property type="molecule type" value="Genomic_DNA"/>
</dbReference>
<accession>A0A2T7UG04</accession>
<protein>
    <submittedName>
        <fullName evidence="1">Uncharacterized protein</fullName>
    </submittedName>
</protein>
<proteinExistence type="predicted"/>
<evidence type="ECO:0000313" key="2">
    <source>
        <dbReference type="Proteomes" id="UP000037507"/>
    </source>
</evidence>
<dbReference type="PROSITE" id="PS51257">
    <property type="entry name" value="PROKAR_LIPOPROTEIN"/>
    <property type="match status" value="1"/>
</dbReference>
<name>A0A2T7UG04_9BURK</name>
<organism evidence="1 2">
    <name type="scientific">Limnohabitans planktonicus II-D5</name>
    <dbReference type="NCBI Taxonomy" id="1293045"/>
    <lineage>
        <taxon>Bacteria</taxon>
        <taxon>Pseudomonadati</taxon>
        <taxon>Pseudomonadota</taxon>
        <taxon>Betaproteobacteria</taxon>
        <taxon>Burkholderiales</taxon>
        <taxon>Comamonadaceae</taxon>
        <taxon>Limnohabitans</taxon>
    </lineage>
</organism>
<dbReference type="Proteomes" id="UP000037507">
    <property type="component" value="Unassembled WGS sequence"/>
</dbReference>
<comment type="caution">
    <text evidence="1">The sequence shown here is derived from an EMBL/GenBank/DDBJ whole genome shotgun (WGS) entry which is preliminary data.</text>
</comment>
<evidence type="ECO:0000313" key="1">
    <source>
        <dbReference type="EMBL" id="PVE43538.1"/>
    </source>
</evidence>
<keyword evidence="2" id="KW-1185">Reference proteome</keyword>